<dbReference type="RefSeq" id="XP_040883083.1">
    <property type="nucleotide sequence ID" value="XM_041027644.1"/>
</dbReference>
<gene>
    <name evidence="2" type="ORF">M437DRAFT_81897</name>
</gene>
<protein>
    <submittedName>
        <fullName evidence="2">Uncharacterized protein</fullName>
    </submittedName>
</protein>
<proteinExistence type="predicted"/>
<feature type="compositionally biased region" description="Polar residues" evidence="1">
    <location>
        <begin position="1"/>
        <end position="13"/>
    </location>
</feature>
<feature type="compositionally biased region" description="Polar residues" evidence="1">
    <location>
        <begin position="93"/>
        <end position="111"/>
    </location>
</feature>
<evidence type="ECO:0000313" key="2">
    <source>
        <dbReference type="EMBL" id="KEQ66060.1"/>
    </source>
</evidence>
<dbReference type="EMBL" id="KL584826">
    <property type="protein sequence ID" value="KEQ66060.1"/>
    <property type="molecule type" value="Genomic_DNA"/>
</dbReference>
<dbReference type="Proteomes" id="UP000030672">
    <property type="component" value="Unassembled WGS sequence"/>
</dbReference>
<feature type="region of interest" description="Disordered" evidence="1">
    <location>
        <begin position="63"/>
        <end position="111"/>
    </location>
</feature>
<accession>A0A074VZ20</accession>
<sequence>MYRHANTNINPPQASDFDNKSTKSSETRRRQIPLAFTNTEWGKEYAANPNWEHENLGKCNQTVRKGSRFRSGSDPKVNKSTSASIPSYEMKSANLSKESSPTTTIPSAGSIPVASSQGYSVMVAWNFFRRTFPPNVCPTFPDTSANGQRTSVDPQHEENIEVGSWLEVLMRWDDFEQWQLKMLERSWCSPATSEEL</sequence>
<feature type="compositionally biased region" description="Basic and acidic residues" evidence="1">
    <location>
        <begin position="17"/>
        <end position="29"/>
    </location>
</feature>
<dbReference type="GeneID" id="63921017"/>
<dbReference type="AlphaFoldDB" id="A0A074VZ20"/>
<evidence type="ECO:0000256" key="1">
    <source>
        <dbReference type="SAM" id="MobiDB-lite"/>
    </source>
</evidence>
<reference evidence="2 3" key="1">
    <citation type="journal article" date="2014" name="BMC Genomics">
        <title>Genome sequencing of four Aureobasidium pullulans varieties: biotechnological potential, stress tolerance, and description of new species.</title>
        <authorList>
            <person name="Gostin Ar C."/>
            <person name="Ohm R.A."/>
            <person name="Kogej T."/>
            <person name="Sonjak S."/>
            <person name="Turk M."/>
            <person name="Zajc J."/>
            <person name="Zalar P."/>
            <person name="Grube M."/>
            <person name="Sun H."/>
            <person name="Han J."/>
            <person name="Sharma A."/>
            <person name="Chiniquy J."/>
            <person name="Ngan C.Y."/>
            <person name="Lipzen A."/>
            <person name="Barry K."/>
            <person name="Grigoriev I.V."/>
            <person name="Gunde-Cimerman N."/>
        </authorList>
    </citation>
    <scope>NUCLEOTIDE SEQUENCE [LARGE SCALE GENOMIC DNA]</scope>
    <source>
        <strain evidence="2 3">CBS 110374</strain>
    </source>
</reference>
<keyword evidence="3" id="KW-1185">Reference proteome</keyword>
<feature type="region of interest" description="Disordered" evidence="1">
    <location>
        <begin position="1"/>
        <end position="35"/>
    </location>
</feature>
<evidence type="ECO:0000313" key="3">
    <source>
        <dbReference type="Proteomes" id="UP000030672"/>
    </source>
</evidence>
<name>A0A074VZ20_AURM1</name>
<dbReference type="HOGENOM" id="CLU_1389952_0_0_1"/>
<organism evidence="2 3">
    <name type="scientific">Aureobasidium melanogenum (strain CBS 110374)</name>
    <name type="common">Aureobasidium pullulans var. melanogenum</name>
    <dbReference type="NCBI Taxonomy" id="1043003"/>
    <lineage>
        <taxon>Eukaryota</taxon>
        <taxon>Fungi</taxon>
        <taxon>Dikarya</taxon>
        <taxon>Ascomycota</taxon>
        <taxon>Pezizomycotina</taxon>
        <taxon>Dothideomycetes</taxon>
        <taxon>Dothideomycetidae</taxon>
        <taxon>Dothideales</taxon>
        <taxon>Saccotheciaceae</taxon>
        <taxon>Aureobasidium</taxon>
    </lineage>
</organism>